<keyword evidence="7" id="KW-1185">Reference proteome</keyword>
<dbReference type="Pfam" id="PF02674">
    <property type="entry name" value="Colicin_V"/>
    <property type="match status" value="1"/>
</dbReference>
<evidence type="ECO:0000256" key="1">
    <source>
        <dbReference type="ARBA" id="ARBA00004141"/>
    </source>
</evidence>
<protein>
    <submittedName>
        <fullName evidence="6">CvpA family protein</fullName>
    </submittedName>
</protein>
<dbReference type="InterPro" id="IPR052719">
    <property type="entry name" value="CvpA-like"/>
</dbReference>
<comment type="subcellular location">
    <subcellularLocation>
        <location evidence="1">Membrane</location>
        <topology evidence="1">Multi-pass membrane protein</topology>
    </subcellularLocation>
</comment>
<sequence>MDGLSALDWAFLGILLLSFLLGAWRGLVYEVMSVAAWFAAFIGAQWFAPDVAAHLPLGGSGESLRYAAGFVLVFIAIVFVGGLLAWGVKKAVEAVGLRPVDRTLGAAFGLLRGALLLLAVAVVINMTPLRNGAWWAESKGAGVSTAALKGLKPVLPERFGQYLPG</sequence>
<feature type="transmembrane region" description="Helical" evidence="5">
    <location>
        <begin position="31"/>
        <end position="48"/>
    </location>
</feature>
<accession>A0ABR9SGG7</accession>
<keyword evidence="3 5" id="KW-1133">Transmembrane helix</keyword>
<dbReference type="InterPro" id="IPR003825">
    <property type="entry name" value="Colicin-V_CvpA"/>
</dbReference>
<evidence type="ECO:0000313" key="7">
    <source>
        <dbReference type="Proteomes" id="UP000715965"/>
    </source>
</evidence>
<feature type="transmembrane region" description="Helical" evidence="5">
    <location>
        <begin position="109"/>
        <end position="129"/>
    </location>
</feature>
<reference evidence="6 7" key="1">
    <citation type="submission" date="2020-10" db="EMBL/GenBank/DDBJ databases">
        <title>Draft genome of Ramlibacter aquaticus LMG 30558.</title>
        <authorList>
            <person name="Props R."/>
        </authorList>
    </citation>
    <scope>NUCLEOTIDE SEQUENCE [LARGE SCALE GENOMIC DNA]</scope>
    <source>
        <strain evidence="6 7">LMG 30558</strain>
    </source>
</reference>
<name>A0ABR9SGG7_9BURK</name>
<keyword evidence="2 5" id="KW-0812">Transmembrane</keyword>
<dbReference type="RefSeq" id="WP_193780900.1">
    <property type="nucleotide sequence ID" value="NZ_JADDOJ010000047.1"/>
</dbReference>
<evidence type="ECO:0000313" key="6">
    <source>
        <dbReference type="EMBL" id="MBE7941360.1"/>
    </source>
</evidence>
<comment type="caution">
    <text evidence="6">The sequence shown here is derived from an EMBL/GenBank/DDBJ whole genome shotgun (WGS) entry which is preliminary data.</text>
</comment>
<dbReference type="PANTHER" id="PTHR36926:SF1">
    <property type="entry name" value="COLICIN V PRODUCTION PROTEIN"/>
    <property type="match status" value="1"/>
</dbReference>
<dbReference type="EMBL" id="JADDOJ010000047">
    <property type="protein sequence ID" value="MBE7941360.1"/>
    <property type="molecule type" value="Genomic_DNA"/>
</dbReference>
<evidence type="ECO:0000256" key="3">
    <source>
        <dbReference type="ARBA" id="ARBA00022989"/>
    </source>
</evidence>
<feature type="transmembrane region" description="Helical" evidence="5">
    <location>
        <begin position="68"/>
        <end position="88"/>
    </location>
</feature>
<evidence type="ECO:0000256" key="5">
    <source>
        <dbReference type="SAM" id="Phobius"/>
    </source>
</evidence>
<organism evidence="6 7">
    <name type="scientific">Ramlibacter aquaticus</name>
    <dbReference type="NCBI Taxonomy" id="2780094"/>
    <lineage>
        <taxon>Bacteria</taxon>
        <taxon>Pseudomonadati</taxon>
        <taxon>Pseudomonadota</taxon>
        <taxon>Betaproteobacteria</taxon>
        <taxon>Burkholderiales</taxon>
        <taxon>Comamonadaceae</taxon>
        <taxon>Ramlibacter</taxon>
    </lineage>
</organism>
<proteinExistence type="predicted"/>
<dbReference type="Proteomes" id="UP000715965">
    <property type="component" value="Unassembled WGS sequence"/>
</dbReference>
<dbReference type="PANTHER" id="PTHR36926">
    <property type="entry name" value="COLICIN V PRODUCTION PROTEIN"/>
    <property type="match status" value="1"/>
</dbReference>
<evidence type="ECO:0000256" key="2">
    <source>
        <dbReference type="ARBA" id="ARBA00022692"/>
    </source>
</evidence>
<gene>
    <name evidence="6" type="ORF">IM725_12335</name>
</gene>
<keyword evidence="4 5" id="KW-0472">Membrane</keyword>
<evidence type="ECO:0000256" key="4">
    <source>
        <dbReference type="ARBA" id="ARBA00023136"/>
    </source>
</evidence>
<feature type="transmembrane region" description="Helical" evidence="5">
    <location>
        <begin position="6"/>
        <end position="24"/>
    </location>
</feature>